<evidence type="ECO:0000313" key="2">
    <source>
        <dbReference type="Proteomes" id="UP001063166"/>
    </source>
</evidence>
<dbReference type="EMBL" id="BRPK01000002">
    <property type="protein sequence ID" value="GLB34639.1"/>
    <property type="molecule type" value="Genomic_DNA"/>
</dbReference>
<keyword evidence="2" id="KW-1185">Reference proteome</keyword>
<dbReference type="Proteomes" id="UP001063166">
    <property type="component" value="Unassembled WGS sequence"/>
</dbReference>
<proteinExistence type="predicted"/>
<evidence type="ECO:0000313" key="1">
    <source>
        <dbReference type="EMBL" id="GLB34639.1"/>
    </source>
</evidence>
<sequence length="97" mass="10435">MRGCCSTAEGVAEVLTVTGFGLKTLMMTARDEYRPGAASKKGISNPVANLRGGFLAITKVAKFEAPTVSELQLKLAAANWNLYTHPPYQPLKLHDVT</sequence>
<protein>
    <submittedName>
        <fullName evidence="1">Uncharacterized protein</fullName>
    </submittedName>
</protein>
<comment type="caution">
    <text evidence="1">The sequence shown here is derived from an EMBL/GenBank/DDBJ whole genome shotgun (WGS) entry which is preliminary data.</text>
</comment>
<gene>
    <name evidence="1" type="ORF">LshimejAT787_0202040</name>
</gene>
<name>A0A9P3PFM5_LYOSH</name>
<dbReference type="AlphaFoldDB" id="A0A9P3PFM5"/>
<accession>A0A9P3PFM5</accession>
<organism evidence="1 2">
    <name type="scientific">Lyophyllum shimeji</name>
    <name type="common">Hon-shimeji</name>
    <name type="synonym">Tricholoma shimeji</name>
    <dbReference type="NCBI Taxonomy" id="47721"/>
    <lineage>
        <taxon>Eukaryota</taxon>
        <taxon>Fungi</taxon>
        <taxon>Dikarya</taxon>
        <taxon>Basidiomycota</taxon>
        <taxon>Agaricomycotina</taxon>
        <taxon>Agaricomycetes</taxon>
        <taxon>Agaricomycetidae</taxon>
        <taxon>Agaricales</taxon>
        <taxon>Tricholomatineae</taxon>
        <taxon>Lyophyllaceae</taxon>
        <taxon>Lyophyllum</taxon>
    </lineage>
</organism>
<reference evidence="1" key="1">
    <citation type="submission" date="2022-07" db="EMBL/GenBank/DDBJ databases">
        <title>The genome of Lyophyllum shimeji provides insight into the initial evolution of ectomycorrhizal fungal genome.</title>
        <authorList>
            <person name="Kobayashi Y."/>
            <person name="Shibata T."/>
            <person name="Hirakawa H."/>
            <person name="Shigenobu S."/>
            <person name="Nishiyama T."/>
            <person name="Yamada A."/>
            <person name="Hasebe M."/>
            <person name="Kawaguchi M."/>
        </authorList>
    </citation>
    <scope>NUCLEOTIDE SEQUENCE</scope>
    <source>
        <strain evidence="1">AT787</strain>
    </source>
</reference>